<comment type="similarity">
    <text evidence="1">Belongs to the PPR family. P subfamily.</text>
</comment>
<reference evidence="5" key="2">
    <citation type="journal article" date="2017" name="J. Anim. Genet.">
        <title>Multiple reference genome sequences of hot pepper reveal the massive evolution of plant disease resistance genes by retroduplication.</title>
        <authorList>
            <person name="Kim S."/>
            <person name="Park J."/>
            <person name="Yeom S.-I."/>
            <person name="Kim Y.-M."/>
            <person name="Seo E."/>
            <person name="Kim K.-T."/>
            <person name="Kim M.-S."/>
            <person name="Lee J.M."/>
            <person name="Cheong K."/>
            <person name="Shin H.-S."/>
            <person name="Kim S.-B."/>
            <person name="Han K."/>
            <person name="Lee J."/>
            <person name="Park M."/>
            <person name="Lee H.-A."/>
            <person name="Lee H.-Y."/>
            <person name="Lee Y."/>
            <person name="Oh S."/>
            <person name="Lee J.H."/>
            <person name="Choi E."/>
            <person name="Choi E."/>
            <person name="Lee S.E."/>
            <person name="Jeon J."/>
            <person name="Kim H."/>
            <person name="Choi G."/>
            <person name="Song H."/>
            <person name="Lee J."/>
            <person name="Lee S.-C."/>
            <person name="Kwon J.-K."/>
            <person name="Lee H.-Y."/>
            <person name="Koo N."/>
            <person name="Hong Y."/>
            <person name="Kim R.W."/>
            <person name="Kang W.-H."/>
            <person name="Huh J.H."/>
            <person name="Kang B.-C."/>
            <person name="Yang T.-J."/>
            <person name="Lee Y.-H."/>
            <person name="Bennetzen J.L."/>
            <person name="Choi D."/>
        </authorList>
    </citation>
    <scope>NUCLEOTIDE SEQUENCE [LARGE SCALE GENOMIC DNA]</scope>
    <source>
        <strain evidence="5">cv. PBC81</strain>
    </source>
</reference>
<organism evidence="4 5">
    <name type="scientific">Capsicum baccatum</name>
    <name type="common">Peruvian pepper</name>
    <dbReference type="NCBI Taxonomy" id="33114"/>
    <lineage>
        <taxon>Eukaryota</taxon>
        <taxon>Viridiplantae</taxon>
        <taxon>Streptophyta</taxon>
        <taxon>Embryophyta</taxon>
        <taxon>Tracheophyta</taxon>
        <taxon>Spermatophyta</taxon>
        <taxon>Magnoliopsida</taxon>
        <taxon>eudicotyledons</taxon>
        <taxon>Gunneridae</taxon>
        <taxon>Pentapetalae</taxon>
        <taxon>asterids</taxon>
        <taxon>lamiids</taxon>
        <taxon>Solanales</taxon>
        <taxon>Solanaceae</taxon>
        <taxon>Solanoideae</taxon>
        <taxon>Capsiceae</taxon>
        <taxon>Capsicum</taxon>
    </lineage>
</organism>
<dbReference type="AlphaFoldDB" id="A0A2G2WCP6"/>
<evidence type="ECO:0000256" key="1">
    <source>
        <dbReference type="ARBA" id="ARBA00007626"/>
    </source>
</evidence>
<dbReference type="STRING" id="33114.A0A2G2WCP6"/>
<comment type="caution">
    <text evidence="4">The sequence shown here is derived from an EMBL/GenBank/DDBJ whole genome shotgun (WGS) entry which is preliminary data.</text>
</comment>
<dbReference type="EMBL" id="MLFT02000007">
    <property type="protein sequence ID" value="PHT43025.1"/>
    <property type="molecule type" value="Genomic_DNA"/>
</dbReference>
<protein>
    <recommendedName>
        <fullName evidence="6">Pentatricopeptide repeat-containing protein</fullName>
    </recommendedName>
</protein>
<proteinExistence type="inferred from homology"/>
<keyword evidence="5" id="KW-1185">Reference proteome</keyword>
<dbReference type="PANTHER" id="PTHR47939:SF13">
    <property type="entry name" value="OS03G0201400 PROTEIN"/>
    <property type="match status" value="1"/>
</dbReference>
<dbReference type="InterPro" id="IPR050667">
    <property type="entry name" value="PPR-containing_protein"/>
</dbReference>
<dbReference type="Pfam" id="PF01535">
    <property type="entry name" value="PPR"/>
    <property type="match status" value="2"/>
</dbReference>
<evidence type="ECO:0000256" key="3">
    <source>
        <dbReference type="PROSITE-ProRule" id="PRU00708"/>
    </source>
</evidence>
<name>A0A2G2WCP6_CAPBA</name>
<evidence type="ECO:0008006" key="6">
    <source>
        <dbReference type="Google" id="ProtNLM"/>
    </source>
</evidence>
<accession>A0A2G2WCP6</accession>
<dbReference type="Gene3D" id="1.25.40.10">
    <property type="entry name" value="Tetratricopeptide repeat domain"/>
    <property type="match status" value="1"/>
</dbReference>
<evidence type="ECO:0000313" key="4">
    <source>
        <dbReference type="EMBL" id="PHT43025.1"/>
    </source>
</evidence>
<reference evidence="4 5" key="1">
    <citation type="journal article" date="2017" name="Genome Biol.">
        <title>New reference genome sequences of hot pepper reveal the massive evolution of plant disease-resistance genes by retroduplication.</title>
        <authorList>
            <person name="Kim S."/>
            <person name="Park J."/>
            <person name="Yeom S.I."/>
            <person name="Kim Y.M."/>
            <person name="Seo E."/>
            <person name="Kim K.T."/>
            <person name="Kim M.S."/>
            <person name="Lee J.M."/>
            <person name="Cheong K."/>
            <person name="Shin H.S."/>
            <person name="Kim S.B."/>
            <person name="Han K."/>
            <person name="Lee J."/>
            <person name="Park M."/>
            <person name="Lee H.A."/>
            <person name="Lee H.Y."/>
            <person name="Lee Y."/>
            <person name="Oh S."/>
            <person name="Lee J.H."/>
            <person name="Choi E."/>
            <person name="Choi E."/>
            <person name="Lee S.E."/>
            <person name="Jeon J."/>
            <person name="Kim H."/>
            <person name="Choi G."/>
            <person name="Song H."/>
            <person name="Lee J."/>
            <person name="Lee S.C."/>
            <person name="Kwon J.K."/>
            <person name="Lee H.Y."/>
            <person name="Koo N."/>
            <person name="Hong Y."/>
            <person name="Kim R.W."/>
            <person name="Kang W.H."/>
            <person name="Huh J.H."/>
            <person name="Kang B.C."/>
            <person name="Yang T.J."/>
            <person name="Lee Y.H."/>
            <person name="Bennetzen J.L."/>
            <person name="Choi D."/>
        </authorList>
    </citation>
    <scope>NUCLEOTIDE SEQUENCE [LARGE SCALE GENOMIC DNA]</scope>
    <source>
        <strain evidence="5">cv. PBC81</strain>
    </source>
</reference>
<dbReference type="NCBIfam" id="TIGR00756">
    <property type="entry name" value="PPR"/>
    <property type="match status" value="2"/>
</dbReference>
<feature type="repeat" description="PPR" evidence="3">
    <location>
        <begin position="44"/>
        <end position="78"/>
    </location>
</feature>
<keyword evidence="2" id="KW-0677">Repeat</keyword>
<dbReference type="OrthoDB" id="185373at2759"/>
<dbReference type="PANTHER" id="PTHR47939">
    <property type="entry name" value="MEMBRANE-ASSOCIATED SALT-INDUCIBLE PROTEIN-LIKE"/>
    <property type="match status" value="1"/>
</dbReference>
<sequence>MVRKGINPENGTLSVVLDAFSKEGNLLDAFKLFIRMLEKGTPLSVSACESLIDALCLDGKYGKALEFLLEMGEKGFVLNHSTCSAIGRSFSLKGDTDTDEVCLVIKAMTTFGWISDSTTFSDLLKDSKVGFLLPDQKIGSSGELAARNQNAASSEDVKYVLKQVGFGCAS</sequence>
<dbReference type="InterPro" id="IPR011990">
    <property type="entry name" value="TPR-like_helical_dom_sf"/>
</dbReference>
<dbReference type="Proteomes" id="UP000224567">
    <property type="component" value="Unassembled WGS sequence"/>
</dbReference>
<dbReference type="PROSITE" id="PS51375">
    <property type="entry name" value="PPR"/>
    <property type="match status" value="2"/>
</dbReference>
<dbReference type="InterPro" id="IPR002885">
    <property type="entry name" value="PPR_rpt"/>
</dbReference>
<feature type="repeat" description="PPR" evidence="3">
    <location>
        <begin position="9"/>
        <end position="43"/>
    </location>
</feature>
<evidence type="ECO:0000313" key="5">
    <source>
        <dbReference type="Proteomes" id="UP000224567"/>
    </source>
</evidence>
<evidence type="ECO:0000256" key="2">
    <source>
        <dbReference type="ARBA" id="ARBA00022737"/>
    </source>
</evidence>
<gene>
    <name evidence="4" type="ORF">CQW23_17050</name>
</gene>